<reference evidence="1" key="1">
    <citation type="submission" date="2022-02" db="EMBL/GenBank/DDBJ databases">
        <title>Plant Genome Project.</title>
        <authorList>
            <person name="Zhang R.-G."/>
        </authorList>
    </citation>
    <scope>NUCLEOTIDE SEQUENCE</scope>
    <source>
        <strain evidence="1">AT1</strain>
    </source>
</reference>
<dbReference type="Proteomes" id="UP001062846">
    <property type="component" value="Chromosome 10"/>
</dbReference>
<protein>
    <submittedName>
        <fullName evidence="1">Uncharacterized protein</fullName>
    </submittedName>
</protein>
<name>A0ACC0M6T2_RHOML</name>
<comment type="caution">
    <text evidence="1">The sequence shown here is derived from an EMBL/GenBank/DDBJ whole genome shotgun (WGS) entry which is preliminary data.</text>
</comment>
<accession>A0ACC0M6T2</accession>
<keyword evidence="2" id="KW-1185">Reference proteome</keyword>
<dbReference type="EMBL" id="CM046397">
    <property type="protein sequence ID" value="KAI8536476.1"/>
    <property type="molecule type" value="Genomic_DNA"/>
</dbReference>
<gene>
    <name evidence="1" type="ORF">RHMOL_Rhmol10G0260100</name>
</gene>
<organism evidence="1 2">
    <name type="scientific">Rhododendron molle</name>
    <name type="common">Chinese azalea</name>
    <name type="synonym">Azalea mollis</name>
    <dbReference type="NCBI Taxonomy" id="49168"/>
    <lineage>
        <taxon>Eukaryota</taxon>
        <taxon>Viridiplantae</taxon>
        <taxon>Streptophyta</taxon>
        <taxon>Embryophyta</taxon>
        <taxon>Tracheophyta</taxon>
        <taxon>Spermatophyta</taxon>
        <taxon>Magnoliopsida</taxon>
        <taxon>eudicotyledons</taxon>
        <taxon>Gunneridae</taxon>
        <taxon>Pentapetalae</taxon>
        <taxon>asterids</taxon>
        <taxon>Ericales</taxon>
        <taxon>Ericaceae</taxon>
        <taxon>Ericoideae</taxon>
        <taxon>Rhodoreae</taxon>
        <taxon>Rhododendron</taxon>
    </lineage>
</organism>
<proteinExistence type="predicted"/>
<evidence type="ECO:0000313" key="2">
    <source>
        <dbReference type="Proteomes" id="UP001062846"/>
    </source>
</evidence>
<evidence type="ECO:0000313" key="1">
    <source>
        <dbReference type="EMBL" id="KAI8536476.1"/>
    </source>
</evidence>
<sequence>MLVRRRGGGSMVGVLGPRIRWWWWLMPSIWPSRRNDRGKRPGAICLVIRYLSEAEVGSWNASEVCNRAHE</sequence>